<feature type="transmembrane region" description="Helical" evidence="5">
    <location>
        <begin position="97"/>
        <end position="121"/>
    </location>
</feature>
<dbReference type="InterPro" id="IPR003339">
    <property type="entry name" value="ABC/ECF_trnsptr_transmembrane"/>
</dbReference>
<name>A0A1H5SJ18_9CLOT</name>
<feature type="transmembrane region" description="Helical" evidence="5">
    <location>
        <begin position="226"/>
        <end position="244"/>
    </location>
</feature>
<evidence type="ECO:0000256" key="2">
    <source>
        <dbReference type="ARBA" id="ARBA00022692"/>
    </source>
</evidence>
<keyword evidence="7" id="KW-1185">Reference proteome</keyword>
<feature type="transmembrane region" description="Helical" evidence="5">
    <location>
        <begin position="127"/>
        <end position="149"/>
    </location>
</feature>
<comment type="subcellular location">
    <subcellularLocation>
        <location evidence="1">Membrane</location>
        <topology evidence="1">Multi-pass membrane protein</topology>
    </subcellularLocation>
</comment>
<gene>
    <name evidence="6" type="ORF">SAMN05660865_00369</name>
</gene>
<dbReference type="GO" id="GO:0005886">
    <property type="term" value="C:plasma membrane"/>
    <property type="evidence" value="ECO:0007669"/>
    <property type="project" value="UniProtKB-ARBA"/>
</dbReference>
<dbReference type="Proteomes" id="UP000242850">
    <property type="component" value="Unassembled WGS sequence"/>
</dbReference>
<proteinExistence type="predicted"/>
<dbReference type="OrthoDB" id="2039442at2"/>
<dbReference type="AlphaFoldDB" id="A0A1H5SJ18"/>
<accession>A0A1H5SJ18</accession>
<evidence type="ECO:0000313" key="6">
    <source>
        <dbReference type="EMBL" id="SEF50606.1"/>
    </source>
</evidence>
<evidence type="ECO:0000256" key="1">
    <source>
        <dbReference type="ARBA" id="ARBA00004141"/>
    </source>
</evidence>
<dbReference type="Pfam" id="PF02361">
    <property type="entry name" value="CbiQ"/>
    <property type="match status" value="1"/>
</dbReference>
<feature type="transmembrane region" description="Helical" evidence="5">
    <location>
        <begin position="12"/>
        <end position="45"/>
    </location>
</feature>
<dbReference type="RefSeq" id="WP_103895388.1">
    <property type="nucleotide sequence ID" value="NZ_FNUK01000003.1"/>
</dbReference>
<protein>
    <submittedName>
        <fullName evidence="6">Energy-coupling factor transport system permease protein</fullName>
    </submittedName>
</protein>
<organism evidence="6 7">
    <name type="scientific">Caloramator fervidus</name>
    <dbReference type="NCBI Taxonomy" id="29344"/>
    <lineage>
        <taxon>Bacteria</taxon>
        <taxon>Bacillati</taxon>
        <taxon>Bacillota</taxon>
        <taxon>Clostridia</taxon>
        <taxon>Eubacteriales</taxon>
        <taxon>Clostridiaceae</taxon>
        <taxon>Caloramator</taxon>
    </lineage>
</organism>
<evidence type="ECO:0000256" key="5">
    <source>
        <dbReference type="SAM" id="Phobius"/>
    </source>
</evidence>
<reference evidence="7" key="1">
    <citation type="submission" date="2016-10" db="EMBL/GenBank/DDBJ databases">
        <authorList>
            <person name="Varghese N."/>
            <person name="Submissions S."/>
        </authorList>
    </citation>
    <scope>NUCLEOTIDE SEQUENCE [LARGE SCALE GENOMIC DNA]</scope>
    <source>
        <strain evidence="7">DSM 5463</strain>
    </source>
</reference>
<feature type="transmembrane region" description="Helical" evidence="5">
    <location>
        <begin position="57"/>
        <end position="76"/>
    </location>
</feature>
<evidence type="ECO:0000313" key="7">
    <source>
        <dbReference type="Proteomes" id="UP000242850"/>
    </source>
</evidence>
<keyword evidence="2 5" id="KW-0812">Transmembrane</keyword>
<keyword evidence="3 5" id="KW-1133">Transmembrane helix</keyword>
<sequence length="291" mass="34009">MMQRKDKGGFNTFTYILIILLYLIVFIVLNNLLYDLIIMFSLILFAKINKILKETFGYIKFSLYLSILIIVLNLILNRNGNTILFKINGFYLTLESLIYSIFMSVRLIAILIVFAVGNILIDPDDVFSFISKIFGKTALVMSLVFRLSFKMIRQFNEIKEIEFIRGNTFEGNFLKRIKSYSQVINILFLSSLEDSIDLAEAMYSKGFGVSKRSNYNEVYLNFYDKVLIFLVIILFLNFITYLGLGYNKFSFFPTVDSFIKRTSFLGMFFSLSFFLITFVNWWCLNGSYKDK</sequence>
<keyword evidence="4 5" id="KW-0472">Membrane</keyword>
<feature type="transmembrane region" description="Helical" evidence="5">
    <location>
        <begin position="264"/>
        <end position="284"/>
    </location>
</feature>
<evidence type="ECO:0000256" key="3">
    <source>
        <dbReference type="ARBA" id="ARBA00022989"/>
    </source>
</evidence>
<dbReference type="EMBL" id="FNUK01000003">
    <property type="protein sequence ID" value="SEF50606.1"/>
    <property type="molecule type" value="Genomic_DNA"/>
</dbReference>
<evidence type="ECO:0000256" key="4">
    <source>
        <dbReference type="ARBA" id="ARBA00023136"/>
    </source>
</evidence>
<dbReference type="CDD" id="cd16914">
    <property type="entry name" value="EcfT"/>
    <property type="match status" value="1"/>
</dbReference>